<dbReference type="RefSeq" id="WP_149816697.1">
    <property type="nucleotide sequence ID" value="NZ_VUOA01000018.1"/>
</dbReference>
<name>A0A5B2VHA4_9HYPH</name>
<dbReference type="EMBL" id="VUOA01000018">
    <property type="protein sequence ID" value="KAA2237732.1"/>
    <property type="molecule type" value="Genomic_DNA"/>
</dbReference>
<dbReference type="Proteomes" id="UP000323142">
    <property type="component" value="Unassembled WGS sequence"/>
</dbReference>
<comment type="caution">
    <text evidence="1">The sequence shown here is derived from an EMBL/GenBank/DDBJ whole genome shotgun (WGS) entry which is preliminary data.</text>
</comment>
<gene>
    <name evidence="1" type="ORF">F0L46_08635</name>
</gene>
<evidence type="ECO:0000313" key="1">
    <source>
        <dbReference type="EMBL" id="KAA2237732.1"/>
    </source>
</evidence>
<organism evidence="1 2">
    <name type="scientific">Salinarimonas soli</name>
    <dbReference type="NCBI Taxonomy" id="1638099"/>
    <lineage>
        <taxon>Bacteria</taxon>
        <taxon>Pseudomonadati</taxon>
        <taxon>Pseudomonadota</taxon>
        <taxon>Alphaproteobacteria</taxon>
        <taxon>Hyphomicrobiales</taxon>
        <taxon>Salinarimonadaceae</taxon>
        <taxon>Salinarimonas</taxon>
    </lineage>
</organism>
<accession>A0A5B2VHA4</accession>
<reference evidence="1 2" key="2">
    <citation type="submission" date="2019-09" db="EMBL/GenBank/DDBJ databases">
        <authorList>
            <person name="Jin C."/>
        </authorList>
    </citation>
    <scope>NUCLEOTIDE SEQUENCE [LARGE SCALE GENOMIC DNA]</scope>
    <source>
        <strain evidence="1 2">BN140002</strain>
    </source>
</reference>
<dbReference type="AlphaFoldDB" id="A0A5B2VHA4"/>
<evidence type="ECO:0000313" key="2">
    <source>
        <dbReference type="Proteomes" id="UP000323142"/>
    </source>
</evidence>
<proteinExistence type="predicted"/>
<sequence>MSNPQLDPFNFLPAITDAAAALKDEVDPYLLLKAAARIHTSAPNLSLMLQSKARRAFIVRWMLCQAVGGDLTTEV</sequence>
<keyword evidence="2" id="KW-1185">Reference proteome</keyword>
<reference evidence="1 2" key="1">
    <citation type="submission" date="2019-09" db="EMBL/GenBank/DDBJ databases">
        <title>Salinarimonas rosea gen. nov., sp. nov., a new member of the a-2 subgroup of the Proteobacteria.</title>
        <authorList>
            <person name="Liu J."/>
        </authorList>
    </citation>
    <scope>NUCLEOTIDE SEQUENCE [LARGE SCALE GENOMIC DNA]</scope>
    <source>
        <strain evidence="1 2">BN140002</strain>
    </source>
</reference>
<protein>
    <submittedName>
        <fullName evidence="1">Uncharacterized protein</fullName>
    </submittedName>
</protein>